<keyword evidence="1" id="KW-1133">Transmembrane helix</keyword>
<feature type="transmembrane region" description="Helical" evidence="1">
    <location>
        <begin position="164"/>
        <end position="189"/>
    </location>
</feature>
<reference evidence="2 3" key="1">
    <citation type="submission" date="2016-10" db="EMBL/GenBank/DDBJ databases">
        <authorList>
            <person name="de Groot N.N."/>
        </authorList>
    </citation>
    <scope>NUCLEOTIDE SEQUENCE [LARGE SCALE GENOMIC DNA]</scope>
    <source>
        <strain evidence="2 3">DSM 9179</strain>
    </source>
</reference>
<evidence type="ECO:0000313" key="2">
    <source>
        <dbReference type="EMBL" id="SEW18617.1"/>
    </source>
</evidence>
<dbReference type="AlphaFoldDB" id="A0A1I0PVU8"/>
<organism evidence="2 3">
    <name type="scientific">[Clostridium] fimetarium</name>
    <dbReference type="NCBI Taxonomy" id="99656"/>
    <lineage>
        <taxon>Bacteria</taxon>
        <taxon>Bacillati</taxon>
        <taxon>Bacillota</taxon>
        <taxon>Clostridia</taxon>
        <taxon>Lachnospirales</taxon>
        <taxon>Lachnospiraceae</taxon>
    </lineage>
</organism>
<feature type="transmembrane region" description="Helical" evidence="1">
    <location>
        <begin position="43"/>
        <end position="63"/>
    </location>
</feature>
<gene>
    <name evidence="2" type="ORF">SAMN05421659_10659</name>
</gene>
<evidence type="ECO:0000256" key="1">
    <source>
        <dbReference type="SAM" id="Phobius"/>
    </source>
</evidence>
<name>A0A1I0PVU8_9FIRM</name>
<keyword evidence="1" id="KW-0812">Transmembrane</keyword>
<feature type="transmembrane region" description="Helical" evidence="1">
    <location>
        <begin position="209"/>
        <end position="232"/>
    </location>
</feature>
<dbReference type="EMBL" id="FOJI01000006">
    <property type="protein sequence ID" value="SEW18617.1"/>
    <property type="molecule type" value="Genomic_DNA"/>
</dbReference>
<keyword evidence="1" id="KW-0472">Membrane</keyword>
<dbReference type="RefSeq" id="WP_092453093.1">
    <property type="nucleotide sequence ID" value="NZ_FOJI01000006.1"/>
</dbReference>
<feature type="transmembrane region" description="Helical" evidence="1">
    <location>
        <begin position="132"/>
        <end position="152"/>
    </location>
</feature>
<feature type="transmembrane region" description="Helical" evidence="1">
    <location>
        <begin position="21"/>
        <end position="37"/>
    </location>
</feature>
<feature type="transmembrane region" description="Helical" evidence="1">
    <location>
        <begin position="93"/>
        <end position="112"/>
    </location>
</feature>
<sequence>MKIFSSLIRYHYLLYVKTNKFIMPALIWFVFINFLYSQQKPDIMSSTLLSISLLFFIMLWVGISYMESIDPVSEQILLLKVENRNTYYRSKNAFVFLLGAVLGLVGVALPVLKNMASGFEMFTRPLTVGDIFCTFILHIIVATLGASLGIVFQPRCMKNRKEALMLVTLIAIISITKAGINHAFLFAKYITWLFPPLSDITLYFNSSDYFSAAAMGKAVLFGCVYSAILLFISNQLLKRKLF</sequence>
<dbReference type="STRING" id="99656.SAMN05421659_10659"/>
<dbReference type="OrthoDB" id="1652015at2"/>
<evidence type="ECO:0008006" key="4">
    <source>
        <dbReference type="Google" id="ProtNLM"/>
    </source>
</evidence>
<proteinExistence type="predicted"/>
<protein>
    <recommendedName>
        <fullName evidence="4">ABC-2 family transporter protein</fullName>
    </recommendedName>
</protein>
<evidence type="ECO:0000313" key="3">
    <source>
        <dbReference type="Proteomes" id="UP000199701"/>
    </source>
</evidence>
<keyword evidence="3" id="KW-1185">Reference proteome</keyword>
<dbReference type="Proteomes" id="UP000199701">
    <property type="component" value="Unassembled WGS sequence"/>
</dbReference>
<accession>A0A1I0PVU8</accession>